<dbReference type="AlphaFoldDB" id="X1B695"/>
<dbReference type="Gene3D" id="3.90.1570.30">
    <property type="match status" value="1"/>
</dbReference>
<sequence>MDKTVNSEKETRQKLIDKRLLQAGWDINNHSQVVEEYTNTSIVAEPVAQ</sequence>
<reference evidence="1" key="1">
    <citation type="journal article" date="2014" name="Front. Microbiol.">
        <title>High frequency of phylogenetically diverse reductive dehalogenase-homologous genes in deep subseafloor sedimentary metagenomes.</title>
        <authorList>
            <person name="Kawai M."/>
            <person name="Futagami T."/>
            <person name="Toyoda A."/>
            <person name="Takaki Y."/>
            <person name="Nishi S."/>
            <person name="Hori S."/>
            <person name="Arai W."/>
            <person name="Tsubouchi T."/>
            <person name="Morono Y."/>
            <person name="Uchiyama I."/>
            <person name="Ito T."/>
            <person name="Fujiyama A."/>
            <person name="Inagaki F."/>
            <person name="Takami H."/>
        </authorList>
    </citation>
    <scope>NUCLEOTIDE SEQUENCE</scope>
    <source>
        <strain evidence="1">Expedition CK06-06</strain>
    </source>
</reference>
<evidence type="ECO:0000313" key="1">
    <source>
        <dbReference type="EMBL" id="GAG91259.1"/>
    </source>
</evidence>
<accession>X1B695</accession>
<proteinExistence type="predicted"/>
<comment type="caution">
    <text evidence="1">The sequence shown here is derived from an EMBL/GenBank/DDBJ whole genome shotgun (WGS) entry which is preliminary data.</text>
</comment>
<feature type="non-terminal residue" evidence="1">
    <location>
        <position position="49"/>
    </location>
</feature>
<organism evidence="1">
    <name type="scientific">marine sediment metagenome</name>
    <dbReference type="NCBI Taxonomy" id="412755"/>
    <lineage>
        <taxon>unclassified sequences</taxon>
        <taxon>metagenomes</taxon>
        <taxon>ecological metagenomes</taxon>
    </lineage>
</organism>
<gene>
    <name evidence="1" type="ORF">S01H4_48350</name>
</gene>
<dbReference type="EMBL" id="BART01027253">
    <property type="protein sequence ID" value="GAG91259.1"/>
    <property type="molecule type" value="Genomic_DNA"/>
</dbReference>
<protein>
    <submittedName>
        <fullName evidence="1">Uncharacterized protein</fullName>
    </submittedName>
</protein>
<name>X1B695_9ZZZZ</name>